<name>A0A1J5PKU9_9ZZZZ</name>
<evidence type="ECO:0000313" key="1">
    <source>
        <dbReference type="EMBL" id="OIQ65915.1"/>
    </source>
</evidence>
<accession>A0A1J5PKU9</accession>
<protein>
    <submittedName>
        <fullName evidence="1">Uncharacterized protein</fullName>
    </submittedName>
</protein>
<reference evidence="1" key="1">
    <citation type="submission" date="2016-10" db="EMBL/GenBank/DDBJ databases">
        <title>Sequence of Gallionella enrichment culture.</title>
        <authorList>
            <person name="Poehlein A."/>
            <person name="Muehling M."/>
            <person name="Daniel R."/>
        </authorList>
    </citation>
    <scope>NUCLEOTIDE SEQUENCE</scope>
</reference>
<proteinExistence type="predicted"/>
<sequence>MFAVSTASFFKHISQSCLFLPLLCGTCPILRGGIVLRHLHAQLLGQILHGFNETHAGMLHKKADGVAIFATAKTVIELFGGTH</sequence>
<dbReference type="EMBL" id="MLJW01006964">
    <property type="protein sequence ID" value="OIQ65915.1"/>
    <property type="molecule type" value="Genomic_DNA"/>
</dbReference>
<gene>
    <name evidence="1" type="ORF">GALL_525220</name>
</gene>
<dbReference type="AlphaFoldDB" id="A0A1J5PKU9"/>
<comment type="caution">
    <text evidence="1">The sequence shown here is derived from an EMBL/GenBank/DDBJ whole genome shotgun (WGS) entry which is preliminary data.</text>
</comment>
<organism evidence="1">
    <name type="scientific">mine drainage metagenome</name>
    <dbReference type="NCBI Taxonomy" id="410659"/>
    <lineage>
        <taxon>unclassified sequences</taxon>
        <taxon>metagenomes</taxon>
        <taxon>ecological metagenomes</taxon>
    </lineage>
</organism>